<dbReference type="UniPathway" id="UPA00124"/>
<comment type="similarity">
    <text evidence="1 2">Belongs to the dTDP-4-dehydrorhamnose reductase family.</text>
</comment>
<dbReference type="Pfam" id="PF04321">
    <property type="entry name" value="RmlD_sub_bind"/>
    <property type="match status" value="1"/>
</dbReference>
<organism evidence="4 5">
    <name type="scientific">Prochlorococcus marinus str. PAC1</name>
    <dbReference type="NCBI Taxonomy" id="59924"/>
    <lineage>
        <taxon>Bacteria</taxon>
        <taxon>Bacillati</taxon>
        <taxon>Cyanobacteriota</taxon>
        <taxon>Cyanophyceae</taxon>
        <taxon>Synechococcales</taxon>
        <taxon>Prochlorococcaceae</taxon>
        <taxon>Prochlorococcus</taxon>
    </lineage>
</organism>
<protein>
    <recommendedName>
        <fullName evidence="2">dTDP-4-dehydrorhamnose reductase</fullName>
        <ecNumber evidence="2">1.1.1.133</ecNumber>
    </recommendedName>
</protein>
<evidence type="ECO:0000313" key="4">
    <source>
        <dbReference type="EMBL" id="KGG21892.1"/>
    </source>
</evidence>
<dbReference type="SUPFAM" id="SSF51735">
    <property type="entry name" value="NAD(P)-binding Rossmann-fold domains"/>
    <property type="match status" value="1"/>
</dbReference>
<dbReference type="EMBL" id="JNAX01000004">
    <property type="protein sequence ID" value="KGG21892.1"/>
    <property type="molecule type" value="Genomic_DNA"/>
</dbReference>
<dbReference type="GO" id="GO:0008831">
    <property type="term" value="F:dTDP-4-dehydrorhamnose reductase activity"/>
    <property type="evidence" value="ECO:0007669"/>
    <property type="project" value="UniProtKB-EC"/>
</dbReference>
<dbReference type="GO" id="GO:0019305">
    <property type="term" value="P:dTDP-rhamnose biosynthetic process"/>
    <property type="evidence" value="ECO:0007669"/>
    <property type="project" value="UniProtKB-UniPathway"/>
</dbReference>
<comment type="pathway">
    <text evidence="2">Carbohydrate biosynthesis; dTDP-L-rhamnose biosynthesis.</text>
</comment>
<keyword evidence="2 4" id="KW-0560">Oxidoreductase</keyword>
<evidence type="ECO:0000259" key="3">
    <source>
        <dbReference type="Pfam" id="PF04321"/>
    </source>
</evidence>
<comment type="caution">
    <text evidence="4">The sequence shown here is derived from an EMBL/GenBank/DDBJ whole genome shotgun (WGS) entry which is preliminary data.</text>
</comment>
<sequence>MKVLLIGADGQLGKSLNESKPNRLQLISLNKKEFNLLDERKCRKIIQEIKPKWIINCAAYTNVDLAEREYDLAYKINTSAPQFLTCYLNEIEGKLLHISTDYVFDGKKNKPYQTFDKTNPLNKYGLTKSKGEENLKEYNNNLILRTSWLYSPFGQNFLTTMIKLHFTKGIKNEKLNVVYDQVSAPTSTKSLSTLCWKIIREEMIIDQNTQIMHWHDAGIASWYDFAVAIGQIAKNKNILKYTAEVVPIKSKEYPTPAKRPHYSLLDIEKTEKTFDFISNHWREELENTIEELR</sequence>
<accession>A0A0A2C8M8</accession>
<dbReference type="InterPro" id="IPR005913">
    <property type="entry name" value="dTDP_dehydrorham_reduct"/>
</dbReference>
<dbReference type="PANTHER" id="PTHR10491">
    <property type="entry name" value="DTDP-4-DEHYDRORHAMNOSE REDUCTASE"/>
    <property type="match status" value="1"/>
</dbReference>
<dbReference type="Proteomes" id="UP000030392">
    <property type="component" value="Unassembled WGS sequence"/>
</dbReference>
<dbReference type="InterPro" id="IPR036291">
    <property type="entry name" value="NAD(P)-bd_dom_sf"/>
</dbReference>
<dbReference type="GO" id="GO:0005829">
    <property type="term" value="C:cytosol"/>
    <property type="evidence" value="ECO:0007669"/>
    <property type="project" value="TreeGrafter"/>
</dbReference>
<dbReference type="Gene3D" id="3.90.25.10">
    <property type="entry name" value="UDP-galactose 4-epimerase, domain 1"/>
    <property type="match status" value="1"/>
</dbReference>
<dbReference type="AlphaFoldDB" id="A0A0A2C8M8"/>
<proteinExistence type="inferred from homology"/>
<dbReference type="PANTHER" id="PTHR10491:SF4">
    <property type="entry name" value="METHIONINE ADENOSYLTRANSFERASE 2 SUBUNIT BETA"/>
    <property type="match status" value="1"/>
</dbReference>
<reference evidence="5" key="1">
    <citation type="journal article" date="2014" name="Sci. Data">
        <title>Genomes of diverse isolates of the marine cyanobacterium Prochlorococcus.</title>
        <authorList>
            <person name="Biller S."/>
            <person name="Berube P."/>
            <person name="Thompson J."/>
            <person name="Kelly L."/>
            <person name="Roggensack S."/>
            <person name="Awad L."/>
            <person name="Roache-Johnson K."/>
            <person name="Ding H."/>
            <person name="Giovannoni S.J."/>
            <person name="Moore L.R."/>
            <person name="Chisholm S.W."/>
        </authorList>
    </citation>
    <scope>NUCLEOTIDE SEQUENCE [LARGE SCALE GENOMIC DNA]</scope>
    <source>
        <strain evidence="5">PAC1</strain>
    </source>
</reference>
<name>A0A0A2C8M8_PROMR</name>
<feature type="domain" description="RmlD-like substrate binding" evidence="3">
    <location>
        <begin position="1"/>
        <end position="292"/>
    </location>
</feature>
<evidence type="ECO:0000313" key="5">
    <source>
        <dbReference type="Proteomes" id="UP000030392"/>
    </source>
</evidence>
<evidence type="ECO:0000256" key="1">
    <source>
        <dbReference type="ARBA" id="ARBA00010944"/>
    </source>
</evidence>
<gene>
    <name evidence="4" type="ORF">EV03_0211</name>
</gene>
<dbReference type="InterPro" id="IPR029903">
    <property type="entry name" value="RmlD-like-bd"/>
</dbReference>
<dbReference type="Gene3D" id="3.40.50.720">
    <property type="entry name" value="NAD(P)-binding Rossmann-like Domain"/>
    <property type="match status" value="1"/>
</dbReference>
<dbReference type="CDD" id="cd05254">
    <property type="entry name" value="dTDP_HR_like_SDR_e"/>
    <property type="match status" value="1"/>
</dbReference>
<dbReference type="NCBIfam" id="TIGR01214">
    <property type="entry name" value="rmlD"/>
    <property type="match status" value="1"/>
</dbReference>
<dbReference type="EC" id="1.1.1.133" evidence="2"/>
<evidence type="ECO:0000256" key="2">
    <source>
        <dbReference type="RuleBase" id="RU364082"/>
    </source>
</evidence>
<comment type="function">
    <text evidence="2">Catalyzes the reduction of dTDP-6-deoxy-L-lyxo-4-hexulose to yield dTDP-L-rhamnose.</text>
</comment>
<keyword evidence="2" id="KW-0521">NADP</keyword>
<dbReference type="RefSeq" id="WP_036904357.1">
    <property type="nucleotide sequence ID" value="NZ_CP138967.1"/>
</dbReference>